<feature type="binding site" evidence="8">
    <location>
        <position position="207"/>
    </location>
    <ligand>
        <name>substrate</name>
    </ligand>
</feature>
<dbReference type="InterPro" id="IPR018510">
    <property type="entry name" value="DAP_epimerase_AS"/>
</dbReference>
<protein>
    <recommendedName>
        <fullName evidence="3 8">Diaminopimelate epimerase</fullName>
        <shortName evidence="8">DAP epimerase</shortName>
        <ecNumber evidence="3 8">5.1.1.7</ecNumber>
    </recommendedName>
    <alternativeName>
        <fullName evidence="8">PLP-independent amino acid racemase</fullName>
    </alternativeName>
</protein>
<dbReference type="Gene3D" id="3.10.310.10">
    <property type="entry name" value="Diaminopimelate Epimerase, Chain A, domain 1"/>
    <property type="match status" value="2"/>
</dbReference>
<keyword evidence="5 8" id="KW-0457">Lysine biosynthesis</keyword>
<feature type="binding site" evidence="8">
    <location>
        <position position="81"/>
    </location>
    <ligand>
        <name>substrate</name>
    </ligand>
</feature>
<organism evidence="10 11">
    <name type="scientific">Comamonas nitrativorans</name>
    <dbReference type="NCBI Taxonomy" id="108437"/>
    <lineage>
        <taxon>Bacteria</taxon>
        <taxon>Pseudomonadati</taxon>
        <taxon>Pseudomonadota</taxon>
        <taxon>Betaproteobacteria</taxon>
        <taxon>Burkholderiales</taxon>
        <taxon>Comamonadaceae</taxon>
        <taxon>Comamonas</taxon>
    </lineage>
</organism>
<feature type="binding site" evidence="8">
    <location>
        <position position="28"/>
    </location>
    <ligand>
        <name>substrate</name>
    </ligand>
</feature>
<dbReference type="RefSeq" id="WP_377727300.1">
    <property type="nucleotide sequence ID" value="NZ_JBHSEW010000012.1"/>
</dbReference>
<dbReference type="NCBIfam" id="TIGR00652">
    <property type="entry name" value="DapF"/>
    <property type="match status" value="1"/>
</dbReference>
<keyword evidence="11" id="KW-1185">Reference proteome</keyword>
<evidence type="ECO:0000256" key="4">
    <source>
        <dbReference type="ARBA" id="ARBA00022605"/>
    </source>
</evidence>
<comment type="function">
    <text evidence="8">Catalyzes the stereoinversion of LL-2,6-diaminopimelate (L,L-DAP) to meso-diaminopimelate (meso-DAP), a precursor of L-lysine and an essential component of the bacterial peptidoglycan.</text>
</comment>
<dbReference type="Proteomes" id="UP001595967">
    <property type="component" value="Unassembled WGS sequence"/>
</dbReference>
<dbReference type="PROSITE" id="PS01326">
    <property type="entry name" value="DAP_EPIMERASE"/>
    <property type="match status" value="1"/>
</dbReference>
<evidence type="ECO:0000256" key="9">
    <source>
        <dbReference type="PROSITE-ProRule" id="PRU10125"/>
    </source>
</evidence>
<dbReference type="SUPFAM" id="SSF54506">
    <property type="entry name" value="Diaminopimelate epimerase-like"/>
    <property type="match status" value="1"/>
</dbReference>
<keyword evidence="4 8" id="KW-0028">Amino-acid biosynthesis</keyword>
<dbReference type="InterPro" id="IPR001653">
    <property type="entry name" value="DAP_epimerase_DapF"/>
</dbReference>
<comment type="subunit">
    <text evidence="8">Homodimer.</text>
</comment>
<feature type="binding site" evidence="8">
    <location>
        <begin position="235"/>
        <end position="236"/>
    </location>
    <ligand>
        <name>substrate</name>
    </ligand>
</feature>
<dbReference type="EMBL" id="JBHSEW010000012">
    <property type="protein sequence ID" value="MFC4623181.1"/>
    <property type="molecule type" value="Genomic_DNA"/>
</dbReference>
<dbReference type="EC" id="5.1.1.7" evidence="3 8"/>
<evidence type="ECO:0000313" key="11">
    <source>
        <dbReference type="Proteomes" id="UP001595967"/>
    </source>
</evidence>
<proteinExistence type="inferred from homology"/>
<feature type="binding site" evidence="8">
    <location>
        <position position="174"/>
    </location>
    <ligand>
        <name>substrate</name>
    </ligand>
</feature>
<feature type="active site" description="Proton acceptor" evidence="8">
    <location>
        <position position="234"/>
    </location>
</feature>
<comment type="caution">
    <text evidence="10">The sequence shown here is derived from an EMBL/GenBank/DDBJ whole genome shotgun (WGS) entry which is preliminary data.</text>
</comment>
<evidence type="ECO:0000256" key="3">
    <source>
        <dbReference type="ARBA" id="ARBA00013080"/>
    </source>
</evidence>
<evidence type="ECO:0000256" key="5">
    <source>
        <dbReference type="ARBA" id="ARBA00023154"/>
    </source>
</evidence>
<comment type="similarity">
    <text evidence="2 8">Belongs to the diaminopimelate epimerase family.</text>
</comment>
<dbReference type="PANTHER" id="PTHR31689">
    <property type="entry name" value="DIAMINOPIMELATE EPIMERASE, CHLOROPLASTIC"/>
    <property type="match status" value="1"/>
</dbReference>
<evidence type="ECO:0000256" key="1">
    <source>
        <dbReference type="ARBA" id="ARBA00005196"/>
    </source>
</evidence>
<evidence type="ECO:0000313" key="10">
    <source>
        <dbReference type="EMBL" id="MFC4623181.1"/>
    </source>
</evidence>
<feature type="active site" evidence="9">
    <location>
        <position position="90"/>
    </location>
</feature>
<evidence type="ECO:0000256" key="7">
    <source>
        <dbReference type="ARBA" id="ARBA00051712"/>
    </source>
</evidence>
<dbReference type="Pfam" id="PF01678">
    <property type="entry name" value="DAP_epimerase"/>
    <property type="match status" value="2"/>
</dbReference>
<name>A0ABV9H120_9BURK</name>
<dbReference type="PANTHER" id="PTHR31689:SF0">
    <property type="entry name" value="DIAMINOPIMELATE EPIMERASE"/>
    <property type="match status" value="1"/>
</dbReference>
<comment type="pathway">
    <text evidence="1 8">Amino-acid biosynthesis; L-lysine biosynthesis via DAP pathway; DL-2,6-diaminopimelate from LL-2,6-diaminopimelate: step 1/1.</text>
</comment>
<keyword evidence="6 8" id="KW-0413">Isomerase</keyword>
<feature type="active site" description="Proton donor" evidence="8">
    <location>
        <position position="90"/>
    </location>
</feature>
<comment type="subcellular location">
    <subcellularLocation>
        <location evidence="8">Cytoplasm</location>
    </subcellularLocation>
</comment>
<dbReference type="GO" id="GO:0008837">
    <property type="term" value="F:diaminopimelate epimerase activity"/>
    <property type="evidence" value="ECO:0007669"/>
    <property type="project" value="UniProtKB-EC"/>
</dbReference>
<feature type="binding site" evidence="8">
    <location>
        <begin position="91"/>
        <end position="92"/>
    </location>
    <ligand>
        <name>substrate</name>
    </ligand>
</feature>
<dbReference type="HAMAP" id="MF_00197">
    <property type="entry name" value="DAP_epimerase"/>
    <property type="match status" value="1"/>
</dbReference>
<evidence type="ECO:0000256" key="6">
    <source>
        <dbReference type="ARBA" id="ARBA00023235"/>
    </source>
</evidence>
<sequence>MTATHTTTSRRPPLHPPLPFTKMHGLGNDFMVLDATRQPIALRPEDIRAMADRHFGVGFDQLLVVEPGPSADVDFGYRIFNADGSEVEQCGNGARCFARFVHDQRLTDKRRIRVQTCAGTIVLHVTDTGNVQVDMGMPRCSPQEIPFTAPAPALLYPVAVGDKTVELAVVNMGNPHAVLRVADVDSAPVATLGPLLESHPRFPARVNVGFMQVLAPDRIRLRVYERGTGETLACGTGACAAVVAGQRLGWLGRQVTVLLPGGPLQIDWQGEGHNVHMQGPATRVYEGLWHWPEMPPAM</sequence>
<feature type="site" description="Could be important to modulate the pK values of the two catalytic cysteine residues" evidence="8">
    <location>
        <position position="176"/>
    </location>
</feature>
<feature type="binding site" evidence="8">
    <location>
        <begin position="225"/>
        <end position="226"/>
    </location>
    <ligand>
        <name>substrate</name>
    </ligand>
</feature>
<comment type="catalytic activity">
    <reaction evidence="7 8">
        <text>(2S,6S)-2,6-diaminopimelate = meso-2,6-diaminopimelate</text>
        <dbReference type="Rhea" id="RHEA:15393"/>
        <dbReference type="ChEBI" id="CHEBI:57609"/>
        <dbReference type="ChEBI" id="CHEBI:57791"/>
        <dbReference type="EC" id="5.1.1.7"/>
    </reaction>
</comment>
<evidence type="ECO:0000256" key="2">
    <source>
        <dbReference type="ARBA" id="ARBA00010219"/>
    </source>
</evidence>
<feature type="site" description="Could be important to modulate the pK values of the two catalytic cysteine residues" evidence="8">
    <location>
        <position position="225"/>
    </location>
</feature>
<gene>
    <name evidence="8 10" type="primary">dapF</name>
    <name evidence="10" type="ORF">ACFO3A_13290</name>
</gene>
<feature type="binding site" evidence="8">
    <location>
        <position position="61"/>
    </location>
    <ligand>
        <name>substrate</name>
    </ligand>
</feature>
<evidence type="ECO:0000256" key="8">
    <source>
        <dbReference type="HAMAP-Rule" id="MF_00197"/>
    </source>
</evidence>
<keyword evidence="8" id="KW-0963">Cytoplasm</keyword>
<reference evidence="11" key="1">
    <citation type="journal article" date="2019" name="Int. J. Syst. Evol. Microbiol.">
        <title>The Global Catalogue of Microorganisms (GCM) 10K type strain sequencing project: providing services to taxonomists for standard genome sequencing and annotation.</title>
        <authorList>
            <consortium name="The Broad Institute Genomics Platform"/>
            <consortium name="The Broad Institute Genome Sequencing Center for Infectious Disease"/>
            <person name="Wu L."/>
            <person name="Ma J."/>
        </authorList>
    </citation>
    <scope>NUCLEOTIDE SEQUENCE [LARGE SCALE GENOMIC DNA]</scope>
    <source>
        <strain evidence="11">JCM 11650</strain>
    </source>
</reference>
<accession>A0ABV9H120</accession>